<dbReference type="Gene3D" id="1.20.1560.10">
    <property type="entry name" value="ABC transporter type 1, transmembrane domain"/>
    <property type="match status" value="1"/>
</dbReference>
<sequence length="604" mass="68411">MIRRICNDFKYSLMGRYTADLIKSMPKKIIISIVLMVTISLLQGISLLMLIPLLQLVGLNVSDGSIGQIASIVSNFFVLVHIQPTLPLVLLIYVLIISSIAALNRIQLIQSSFIAYQFSAQLRKRLYIAITKSNWLFFSKNKSSNFTHALTNEIERISMGTTQFLALLASIMILVVYIIFALKIAGLLTGIIFLIGVVILLILRRRVLKSRETGENITYTTKDLYSSIIQHMDGMKTIKSFGMQDTNIEYFSIQTNKVASNYMDTIRSYADVKFIFDVGTVVVLSIMVLFLINILNLPMASLFLLIYIFVVMIPQFSTVQRSYQYSINSLPAYGNILKLEEECILNVDYEDSKKSHLKFEDCIYFENVSFAYESHKQYSVNDVNIKIPKGKTVAIIGPSGAGKSTVADILMGLIQPTKGKVSVDQNNIFDSKNSWRNHIGYVAQETFLFNETIKFNLLLSKLNATDYDIIIALKAAAAYEFVSKLPYGINTVIGDRGVKLSGGEKQRLAMARALLRKPYLLILDESTSNLDSKNEQKILKAIDDLHGKTTIFMIAHRFSTIKNADLIYLMDNSKILEFGTWEDLLKSKNKWFKEVYNTQMQYIE</sequence>
<accession>F0TBM4</accession>
<keyword evidence="3" id="KW-1003">Cell membrane</keyword>
<dbReference type="InterPro" id="IPR003593">
    <property type="entry name" value="AAA+_ATPase"/>
</dbReference>
<reference evidence="12 13" key="2">
    <citation type="journal article" date="2014" name="Int. J. Syst. Evol. Microbiol.">
        <title>Methanobacterium paludis sp. nov. and a novel strain of Methanobacterium lacus isolated from northern peatlands.</title>
        <authorList>
            <person name="Cadillo-Quiroz H."/>
            <person name="Brauer S.L."/>
            <person name="Goodson N."/>
            <person name="Yavitt J.B."/>
            <person name="Zinder S.H."/>
        </authorList>
    </citation>
    <scope>NUCLEOTIDE SEQUENCE [LARGE SCALE GENOMIC DNA]</scope>
    <source>
        <strain evidence="12 13">AL-21</strain>
    </source>
</reference>
<evidence type="ECO:0000256" key="1">
    <source>
        <dbReference type="ARBA" id="ARBA00004651"/>
    </source>
</evidence>
<evidence type="ECO:0000256" key="4">
    <source>
        <dbReference type="ARBA" id="ARBA00022692"/>
    </source>
</evidence>
<feature type="transmembrane region" description="Helical" evidence="9">
    <location>
        <begin position="164"/>
        <end position="180"/>
    </location>
</feature>
<dbReference type="Pfam" id="PF00664">
    <property type="entry name" value="ABC_membrane"/>
    <property type="match status" value="1"/>
</dbReference>
<keyword evidence="2" id="KW-0813">Transport</keyword>
<reference evidence="13" key="1">
    <citation type="submission" date="2011-02" db="EMBL/GenBank/DDBJ databases">
        <title>Complete sequence of Methanobacterium sp. AL-21.</title>
        <authorList>
            <consortium name="US DOE Joint Genome Institute"/>
            <person name="Lucas S."/>
            <person name="Copeland A."/>
            <person name="Lapidus A."/>
            <person name="Cheng J.-F."/>
            <person name="Goodwin L."/>
            <person name="Pitluck S."/>
            <person name="Chertkov O."/>
            <person name="Detter J.C."/>
            <person name="Han C."/>
            <person name="Tapia R."/>
            <person name="Land M."/>
            <person name="Hauser L."/>
            <person name="Kyrpides N."/>
            <person name="Ivanova N."/>
            <person name="Mikhailova N."/>
            <person name="Pagani I."/>
            <person name="Cadillo-Quiroz H."/>
            <person name="Imachi H."/>
            <person name="Zinder S."/>
            <person name="Liu W."/>
            <person name="Woyke T."/>
        </authorList>
    </citation>
    <scope>NUCLEOTIDE SEQUENCE [LARGE SCALE GENOMIC DNA]</scope>
    <source>
        <strain evidence="13">AL-21</strain>
    </source>
</reference>
<protein>
    <submittedName>
        <fullName evidence="12">Xenobiotic-transporting ATPase</fullName>
        <ecNumber evidence="12">3.6.3.44</ecNumber>
    </submittedName>
</protein>
<dbReference type="eggNOG" id="arCOG02841">
    <property type="taxonomic scope" value="Archaea"/>
</dbReference>
<evidence type="ECO:0000256" key="8">
    <source>
        <dbReference type="ARBA" id="ARBA00023136"/>
    </source>
</evidence>
<dbReference type="PANTHER" id="PTHR24221:SF654">
    <property type="entry name" value="ATP-BINDING CASSETTE SUB-FAMILY B MEMBER 6"/>
    <property type="match status" value="1"/>
</dbReference>
<keyword evidence="7 9" id="KW-1133">Transmembrane helix</keyword>
<comment type="subcellular location">
    <subcellularLocation>
        <location evidence="1">Cell membrane</location>
        <topology evidence="1">Multi-pass membrane protein</topology>
    </subcellularLocation>
</comment>
<keyword evidence="6" id="KW-0067">ATP-binding</keyword>
<keyword evidence="13" id="KW-1185">Reference proteome</keyword>
<name>F0TBM4_METLA</name>
<evidence type="ECO:0000256" key="9">
    <source>
        <dbReference type="SAM" id="Phobius"/>
    </source>
</evidence>
<dbReference type="AlphaFoldDB" id="F0TBM4"/>
<dbReference type="PROSITE" id="PS50893">
    <property type="entry name" value="ABC_TRANSPORTER_2"/>
    <property type="match status" value="1"/>
</dbReference>
<organism evidence="12 13">
    <name type="scientific">Methanobacterium lacus (strain AL-21)</name>
    <dbReference type="NCBI Taxonomy" id="877455"/>
    <lineage>
        <taxon>Archaea</taxon>
        <taxon>Methanobacteriati</taxon>
        <taxon>Methanobacteriota</taxon>
        <taxon>Methanomada group</taxon>
        <taxon>Methanobacteria</taxon>
        <taxon>Methanobacteriales</taxon>
        <taxon>Methanobacteriaceae</taxon>
        <taxon>Methanobacterium</taxon>
    </lineage>
</organism>
<evidence type="ECO:0000259" key="11">
    <source>
        <dbReference type="PROSITE" id="PS50929"/>
    </source>
</evidence>
<dbReference type="Gene3D" id="3.40.50.300">
    <property type="entry name" value="P-loop containing nucleotide triphosphate hydrolases"/>
    <property type="match status" value="1"/>
</dbReference>
<evidence type="ECO:0000256" key="7">
    <source>
        <dbReference type="ARBA" id="ARBA00022989"/>
    </source>
</evidence>
<feature type="transmembrane region" description="Helical" evidence="9">
    <location>
        <begin position="300"/>
        <end position="319"/>
    </location>
</feature>
<gene>
    <name evidence="12" type="ordered locus">Metbo_0851</name>
</gene>
<proteinExistence type="predicted"/>
<dbReference type="FunFam" id="3.40.50.300:FF:000221">
    <property type="entry name" value="Multidrug ABC transporter ATP-binding protein"/>
    <property type="match status" value="1"/>
</dbReference>
<dbReference type="SMART" id="SM00382">
    <property type="entry name" value="AAA"/>
    <property type="match status" value="1"/>
</dbReference>
<evidence type="ECO:0000256" key="6">
    <source>
        <dbReference type="ARBA" id="ARBA00022840"/>
    </source>
</evidence>
<dbReference type="GO" id="GO:0005524">
    <property type="term" value="F:ATP binding"/>
    <property type="evidence" value="ECO:0007669"/>
    <property type="project" value="UniProtKB-KW"/>
</dbReference>
<dbReference type="HOGENOM" id="CLU_000604_84_3_2"/>
<evidence type="ECO:0000256" key="5">
    <source>
        <dbReference type="ARBA" id="ARBA00022741"/>
    </source>
</evidence>
<feature type="transmembrane region" description="Helical" evidence="9">
    <location>
        <begin position="186"/>
        <end position="203"/>
    </location>
</feature>
<dbReference type="SUPFAM" id="SSF52540">
    <property type="entry name" value="P-loop containing nucleoside triphosphate hydrolases"/>
    <property type="match status" value="1"/>
</dbReference>
<dbReference type="Pfam" id="PF00005">
    <property type="entry name" value="ABC_tran"/>
    <property type="match status" value="1"/>
</dbReference>
<dbReference type="InterPro" id="IPR011527">
    <property type="entry name" value="ABC1_TM_dom"/>
</dbReference>
<dbReference type="EMBL" id="CP002551">
    <property type="protein sequence ID" value="ADZ09101.1"/>
    <property type="molecule type" value="Genomic_DNA"/>
</dbReference>
<dbReference type="Proteomes" id="UP000007490">
    <property type="component" value="Chromosome"/>
</dbReference>
<feature type="domain" description="ABC transporter" evidence="10">
    <location>
        <begin position="363"/>
        <end position="597"/>
    </location>
</feature>
<evidence type="ECO:0000313" key="13">
    <source>
        <dbReference type="Proteomes" id="UP000007490"/>
    </source>
</evidence>
<feature type="transmembrane region" description="Helical" evidence="9">
    <location>
        <begin position="29"/>
        <end position="54"/>
    </location>
</feature>
<dbReference type="STRING" id="877455.Metbo_0851"/>
<dbReference type="PANTHER" id="PTHR24221">
    <property type="entry name" value="ATP-BINDING CASSETTE SUB-FAMILY B"/>
    <property type="match status" value="1"/>
</dbReference>
<evidence type="ECO:0000259" key="10">
    <source>
        <dbReference type="PROSITE" id="PS50893"/>
    </source>
</evidence>
<dbReference type="PROSITE" id="PS50929">
    <property type="entry name" value="ABC_TM1F"/>
    <property type="match status" value="1"/>
</dbReference>
<dbReference type="GO" id="GO:0016887">
    <property type="term" value="F:ATP hydrolysis activity"/>
    <property type="evidence" value="ECO:0007669"/>
    <property type="project" value="InterPro"/>
</dbReference>
<dbReference type="KEGG" id="mel:Metbo_0851"/>
<dbReference type="InterPro" id="IPR027417">
    <property type="entry name" value="P-loop_NTPase"/>
</dbReference>
<dbReference type="EC" id="3.6.3.44" evidence="12"/>
<keyword evidence="4 9" id="KW-0812">Transmembrane</keyword>
<dbReference type="InterPro" id="IPR017871">
    <property type="entry name" value="ABC_transporter-like_CS"/>
</dbReference>
<dbReference type="PROSITE" id="PS00211">
    <property type="entry name" value="ABC_TRANSPORTER_1"/>
    <property type="match status" value="1"/>
</dbReference>
<evidence type="ECO:0000256" key="2">
    <source>
        <dbReference type="ARBA" id="ARBA00022448"/>
    </source>
</evidence>
<dbReference type="InterPro" id="IPR039421">
    <property type="entry name" value="Type_1_exporter"/>
</dbReference>
<dbReference type="InterPro" id="IPR003439">
    <property type="entry name" value="ABC_transporter-like_ATP-bd"/>
</dbReference>
<keyword evidence="8 9" id="KW-0472">Membrane</keyword>
<dbReference type="GO" id="GO:0140359">
    <property type="term" value="F:ABC-type transporter activity"/>
    <property type="evidence" value="ECO:0007669"/>
    <property type="project" value="InterPro"/>
</dbReference>
<dbReference type="InterPro" id="IPR036640">
    <property type="entry name" value="ABC1_TM_sf"/>
</dbReference>
<feature type="domain" description="ABC transmembrane type-1" evidence="11">
    <location>
        <begin position="30"/>
        <end position="328"/>
    </location>
</feature>
<evidence type="ECO:0000256" key="3">
    <source>
        <dbReference type="ARBA" id="ARBA00022475"/>
    </source>
</evidence>
<dbReference type="OrthoDB" id="121502at2157"/>
<dbReference type="SUPFAM" id="SSF90123">
    <property type="entry name" value="ABC transporter transmembrane region"/>
    <property type="match status" value="1"/>
</dbReference>
<keyword evidence="12" id="KW-0378">Hydrolase</keyword>
<keyword evidence="5" id="KW-0547">Nucleotide-binding</keyword>
<feature type="transmembrane region" description="Helical" evidence="9">
    <location>
        <begin position="85"/>
        <end position="103"/>
    </location>
</feature>
<evidence type="ECO:0000313" key="12">
    <source>
        <dbReference type="EMBL" id="ADZ09101.1"/>
    </source>
</evidence>
<dbReference type="GO" id="GO:0005886">
    <property type="term" value="C:plasma membrane"/>
    <property type="evidence" value="ECO:0007669"/>
    <property type="project" value="UniProtKB-SubCell"/>
</dbReference>